<keyword evidence="4" id="KW-1003">Cell membrane</keyword>
<evidence type="ECO:0000256" key="1">
    <source>
        <dbReference type="ARBA" id="ARBA00004651"/>
    </source>
</evidence>
<gene>
    <name evidence="9" type="ORF">AB840_10465</name>
</gene>
<dbReference type="PANTHER" id="PTHR21716:SF53">
    <property type="entry name" value="PERMEASE PERM-RELATED"/>
    <property type="match status" value="1"/>
</dbReference>
<dbReference type="OrthoDB" id="9793390at2"/>
<comment type="subcellular location">
    <subcellularLocation>
        <location evidence="1">Cell membrane</location>
        <topology evidence="1">Multi-pass membrane protein</topology>
    </subcellularLocation>
</comment>
<keyword evidence="6 8" id="KW-1133">Transmembrane helix</keyword>
<keyword evidence="7 8" id="KW-0472">Membrane</keyword>
<evidence type="ECO:0000256" key="3">
    <source>
        <dbReference type="ARBA" id="ARBA00022448"/>
    </source>
</evidence>
<keyword evidence="5 8" id="KW-0812">Transmembrane</keyword>
<evidence type="ECO:0000256" key="6">
    <source>
        <dbReference type="ARBA" id="ARBA00022989"/>
    </source>
</evidence>
<feature type="transmembrane region" description="Helical" evidence="8">
    <location>
        <begin position="253"/>
        <end position="285"/>
    </location>
</feature>
<dbReference type="Proteomes" id="UP000036503">
    <property type="component" value="Unassembled WGS sequence"/>
</dbReference>
<keyword evidence="10" id="KW-1185">Reference proteome</keyword>
<evidence type="ECO:0000313" key="10">
    <source>
        <dbReference type="Proteomes" id="UP000036503"/>
    </source>
</evidence>
<evidence type="ECO:0000256" key="7">
    <source>
        <dbReference type="ARBA" id="ARBA00023136"/>
    </source>
</evidence>
<dbReference type="PATRIC" id="fig|1122219.3.peg.1938"/>
<dbReference type="RefSeq" id="WP_048514795.1">
    <property type="nucleotide sequence ID" value="NZ_FUXD01000012.1"/>
</dbReference>
<dbReference type="GO" id="GO:0005886">
    <property type="term" value="C:plasma membrane"/>
    <property type="evidence" value="ECO:0007669"/>
    <property type="project" value="UniProtKB-SubCell"/>
</dbReference>
<evidence type="ECO:0000313" key="9">
    <source>
        <dbReference type="EMBL" id="KMO86003.1"/>
    </source>
</evidence>
<name>A0A0J6WV16_9FIRM</name>
<dbReference type="GO" id="GO:0055085">
    <property type="term" value="P:transmembrane transport"/>
    <property type="evidence" value="ECO:0007669"/>
    <property type="project" value="TreeGrafter"/>
</dbReference>
<protein>
    <submittedName>
        <fullName evidence="9">Membrane protein</fullName>
    </submittedName>
</protein>
<feature type="transmembrane region" description="Helical" evidence="8">
    <location>
        <begin position="33"/>
        <end position="54"/>
    </location>
</feature>
<sequence>MAMYKESQFWLRIVLAVLAGALFLSVHAIYWPIIISLILTFILMPLRDLVIRVLKRITRRQVPVDIAILLSFFILIIIITGVTNIILRPLVVQVNLLAANFNNLVAQTAALAAHLENEQTQFYIPDQVKAIINDAFVKIGNYGADGVSSLIKSVFVIAGTVVEFFVVPFITFYFMKDGGRMIHSFVRLYPEGYQSQLNEVFKEIQLVLSRYIRGQIIMSCIIAVLTFVGMWIMGVPYPMVIALLAAITEWIPIVGPIVGAIPAILLGATVDLTLSAKVLVFYIVIQQIDSHLIMPQVMGAVISLHPVVIVIALLIGGTLFGVAGMILTVPVTAVLQIICKHLWFYSLYKEKAMNVNGNK</sequence>
<dbReference type="FunCoup" id="A0A0J6WV16">
    <property type="interactions" value="345"/>
</dbReference>
<evidence type="ECO:0000256" key="8">
    <source>
        <dbReference type="SAM" id="Phobius"/>
    </source>
</evidence>
<dbReference type="InterPro" id="IPR002549">
    <property type="entry name" value="AI-2E-like"/>
</dbReference>
<feature type="transmembrane region" description="Helical" evidence="8">
    <location>
        <begin position="66"/>
        <end position="87"/>
    </location>
</feature>
<feature type="transmembrane region" description="Helical" evidence="8">
    <location>
        <begin position="216"/>
        <end position="247"/>
    </location>
</feature>
<comment type="caution">
    <text evidence="9">The sequence shown here is derived from an EMBL/GenBank/DDBJ whole genome shotgun (WGS) entry which is preliminary data.</text>
</comment>
<keyword evidence="3" id="KW-0813">Transport</keyword>
<dbReference type="AlphaFoldDB" id="A0A0J6WV16"/>
<organism evidence="9 10">
    <name type="scientific">Megasphaera cerevisiae DSM 20462</name>
    <dbReference type="NCBI Taxonomy" id="1122219"/>
    <lineage>
        <taxon>Bacteria</taxon>
        <taxon>Bacillati</taxon>
        <taxon>Bacillota</taxon>
        <taxon>Negativicutes</taxon>
        <taxon>Veillonellales</taxon>
        <taxon>Veillonellaceae</taxon>
        <taxon>Megasphaera</taxon>
    </lineage>
</organism>
<evidence type="ECO:0000256" key="5">
    <source>
        <dbReference type="ARBA" id="ARBA00022692"/>
    </source>
</evidence>
<comment type="similarity">
    <text evidence="2">Belongs to the autoinducer-2 exporter (AI-2E) (TC 2.A.86) family.</text>
</comment>
<dbReference type="PANTHER" id="PTHR21716">
    <property type="entry name" value="TRANSMEMBRANE PROTEIN"/>
    <property type="match status" value="1"/>
</dbReference>
<dbReference type="EMBL" id="LEKT01000037">
    <property type="protein sequence ID" value="KMO86003.1"/>
    <property type="molecule type" value="Genomic_DNA"/>
</dbReference>
<feature type="transmembrane region" description="Helical" evidence="8">
    <location>
        <begin position="9"/>
        <end position="27"/>
    </location>
</feature>
<proteinExistence type="inferred from homology"/>
<dbReference type="Pfam" id="PF01594">
    <property type="entry name" value="AI-2E_transport"/>
    <property type="match status" value="1"/>
</dbReference>
<feature type="transmembrane region" description="Helical" evidence="8">
    <location>
        <begin position="154"/>
        <end position="175"/>
    </location>
</feature>
<dbReference type="STRING" id="39029.BSR42_02070"/>
<evidence type="ECO:0000256" key="4">
    <source>
        <dbReference type="ARBA" id="ARBA00022475"/>
    </source>
</evidence>
<feature type="transmembrane region" description="Helical" evidence="8">
    <location>
        <begin position="322"/>
        <end position="343"/>
    </location>
</feature>
<dbReference type="InParanoid" id="A0A0J6WV16"/>
<feature type="transmembrane region" description="Helical" evidence="8">
    <location>
        <begin position="297"/>
        <end position="316"/>
    </location>
</feature>
<reference evidence="9 10" key="1">
    <citation type="submission" date="2015-06" db="EMBL/GenBank/DDBJ databases">
        <title>Draft genome sequence of beer spoilage bacterium Megasphaera cerevisiae type strain 20462.</title>
        <authorList>
            <person name="Kutumbaka K."/>
            <person name="Pasmowitz J."/>
            <person name="Mategko J."/>
            <person name="Reyes D."/>
            <person name="Friedrich A."/>
            <person name="Han S."/>
            <person name="Martens-Habbena W."/>
            <person name="Neal-McKinney J."/>
            <person name="Janagama H.K."/>
            <person name="Nadala C."/>
            <person name="Samadpour M."/>
        </authorList>
    </citation>
    <scope>NUCLEOTIDE SEQUENCE [LARGE SCALE GENOMIC DNA]</scope>
    <source>
        <strain evidence="9 10">DSM 20462</strain>
    </source>
</reference>
<accession>A0A0J6WV16</accession>
<evidence type="ECO:0000256" key="2">
    <source>
        <dbReference type="ARBA" id="ARBA00009773"/>
    </source>
</evidence>